<dbReference type="AlphaFoldDB" id="A0AAD5LIC6"/>
<keyword evidence="5" id="KW-0496">Mitochondrion</keyword>
<dbReference type="EMBL" id="WJBH02000005">
    <property type="protein sequence ID" value="KAI9558258.1"/>
    <property type="molecule type" value="Genomic_DNA"/>
</dbReference>
<organism evidence="8 9">
    <name type="scientific">Daphnia sinensis</name>
    <dbReference type="NCBI Taxonomy" id="1820382"/>
    <lineage>
        <taxon>Eukaryota</taxon>
        <taxon>Metazoa</taxon>
        <taxon>Ecdysozoa</taxon>
        <taxon>Arthropoda</taxon>
        <taxon>Crustacea</taxon>
        <taxon>Branchiopoda</taxon>
        <taxon>Diplostraca</taxon>
        <taxon>Cladocera</taxon>
        <taxon>Anomopoda</taxon>
        <taxon>Daphniidae</taxon>
        <taxon>Daphnia</taxon>
        <taxon>Daphnia similis group</taxon>
    </lineage>
</organism>
<dbReference type="GO" id="GO:0005783">
    <property type="term" value="C:endoplasmic reticulum"/>
    <property type="evidence" value="ECO:0007669"/>
    <property type="project" value="UniProtKB-SubCell"/>
</dbReference>
<sequence>MRKYRQVKWKNLPKSLSLTFLFGSGAVLAYQIHCLNRHFSSLLSDSALEKERQKGDCYITISQPTVEAEINGVISKFADVEQLMETLMKGPASLGLDTNPWHLLRILNSKLPPHAQEHPKALKTLATTNYNAGLSQQIAQACDFKLSVKLARTKNVNLNLFLRPPAYLLLPSESIEDALNNILKKIPVNQQQTCATYFLKIAQQITSKHKDDEYYLRWDPDTAGVIHPRSINQIVELYLQALLQLSATSECSHLMVQNGLLLTLWRIVHMFDKEVVLSTLCTNIVANISLFSQFHHQIFQSGWIGLLAEFFGSQYASLNLAAGKALVNMDQNHRKYGIYDRSIYLLHPLYEETDDTRKSEARKDAMKWDLDVVFIHGLLGGVGWTWRQSDLLGKNANYTDCWPRDWLPADIPNLRILGIDYVTSLSQWKSRCPDDARRSTITWRADQVLLSLKLAGVGRRPIVWIGHSMGGILLKQLLVNASKSSDCELQNLVKNTKALLMLSVPHDGSNVATLNLPARFLLLPSVEVEELRKGSSVLGNLNLEFKNLLSHYPIAVVSVMETKPTVVQPWGIEVKFVEPNSADLLSSGEVHFIPVDHYEICKPLNRKSFIYQRLIKLIVGVREGSPPKSLIQTT</sequence>
<gene>
    <name evidence="8" type="ORF">GHT06_015011</name>
</gene>
<evidence type="ECO:0000256" key="5">
    <source>
        <dbReference type="ARBA" id="ARBA00023128"/>
    </source>
</evidence>
<evidence type="ECO:0000259" key="7">
    <source>
        <dbReference type="Pfam" id="PF12697"/>
    </source>
</evidence>
<dbReference type="SUPFAM" id="SSF53474">
    <property type="entry name" value="alpha/beta-Hydrolases"/>
    <property type="match status" value="1"/>
</dbReference>
<dbReference type="Gene3D" id="3.40.50.1820">
    <property type="entry name" value="alpha/beta hydrolase"/>
    <property type="match status" value="1"/>
</dbReference>
<comment type="subcellular location">
    <subcellularLocation>
        <location evidence="2">Endoplasmic reticulum</location>
    </subcellularLocation>
    <subcellularLocation>
        <location evidence="3">Membrane</location>
    </subcellularLocation>
    <subcellularLocation>
        <location evidence="1">Mitochondrion</location>
    </subcellularLocation>
</comment>
<evidence type="ECO:0000313" key="9">
    <source>
        <dbReference type="Proteomes" id="UP000820818"/>
    </source>
</evidence>
<evidence type="ECO:0000313" key="8">
    <source>
        <dbReference type="EMBL" id="KAI9558258.1"/>
    </source>
</evidence>
<dbReference type="Pfam" id="PF12697">
    <property type="entry name" value="Abhydrolase_6"/>
    <property type="match status" value="1"/>
</dbReference>
<name>A0AAD5LIC6_9CRUS</name>
<dbReference type="GO" id="GO:0016020">
    <property type="term" value="C:membrane"/>
    <property type="evidence" value="ECO:0007669"/>
    <property type="project" value="UniProtKB-SubCell"/>
</dbReference>
<dbReference type="InterPro" id="IPR000073">
    <property type="entry name" value="AB_hydrolase_1"/>
</dbReference>
<reference evidence="8 9" key="1">
    <citation type="submission" date="2022-05" db="EMBL/GenBank/DDBJ databases">
        <title>A multi-omics perspective on studying reproductive biology in Daphnia sinensis.</title>
        <authorList>
            <person name="Jia J."/>
        </authorList>
    </citation>
    <scope>NUCLEOTIDE SEQUENCE [LARGE SCALE GENOMIC DNA]</scope>
    <source>
        <strain evidence="8 9">WSL</strain>
    </source>
</reference>
<feature type="domain" description="AB hydrolase-1" evidence="7">
    <location>
        <begin position="372"/>
        <end position="476"/>
    </location>
</feature>
<dbReference type="PANTHER" id="PTHR48182">
    <property type="entry name" value="PROTEIN SERAC1"/>
    <property type="match status" value="1"/>
</dbReference>
<evidence type="ECO:0000256" key="4">
    <source>
        <dbReference type="ARBA" id="ARBA00022824"/>
    </source>
</evidence>
<proteinExistence type="predicted"/>
<evidence type="ECO:0000256" key="1">
    <source>
        <dbReference type="ARBA" id="ARBA00004173"/>
    </source>
</evidence>
<accession>A0AAD5LIC6</accession>
<dbReference type="GO" id="GO:0005739">
    <property type="term" value="C:mitochondrion"/>
    <property type="evidence" value="ECO:0007669"/>
    <property type="project" value="UniProtKB-SubCell"/>
</dbReference>
<keyword evidence="4" id="KW-0256">Endoplasmic reticulum</keyword>
<evidence type="ECO:0000256" key="3">
    <source>
        <dbReference type="ARBA" id="ARBA00004370"/>
    </source>
</evidence>
<dbReference type="Proteomes" id="UP000820818">
    <property type="component" value="Linkage Group LG5"/>
</dbReference>
<keyword evidence="9" id="KW-1185">Reference proteome</keyword>
<keyword evidence="6" id="KW-0472">Membrane</keyword>
<dbReference type="InterPro" id="IPR029058">
    <property type="entry name" value="AB_hydrolase_fold"/>
</dbReference>
<evidence type="ECO:0000256" key="6">
    <source>
        <dbReference type="ARBA" id="ARBA00023136"/>
    </source>
</evidence>
<comment type="caution">
    <text evidence="8">The sequence shown here is derived from an EMBL/GenBank/DDBJ whole genome shotgun (WGS) entry which is preliminary data.</text>
</comment>
<dbReference type="PANTHER" id="PTHR48182:SF2">
    <property type="entry name" value="PROTEIN SERAC1"/>
    <property type="match status" value="1"/>
</dbReference>
<protein>
    <recommendedName>
        <fullName evidence="7">AB hydrolase-1 domain-containing protein</fullName>
    </recommendedName>
</protein>
<evidence type="ECO:0000256" key="2">
    <source>
        <dbReference type="ARBA" id="ARBA00004240"/>
    </source>
</evidence>
<dbReference type="InterPro" id="IPR052374">
    <property type="entry name" value="SERAC1"/>
</dbReference>